<dbReference type="PANTHER" id="PTHR33406">
    <property type="entry name" value="MEMBRANE PROTEIN MJ1562-RELATED"/>
    <property type="match status" value="1"/>
</dbReference>
<feature type="transmembrane region" description="Helical" evidence="7">
    <location>
        <begin position="438"/>
        <end position="457"/>
    </location>
</feature>
<keyword evidence="4 7" id="KW-0812">Transmembrane</keyword>
<dbReference type="HOGENOM" id="CLU_345038_0_0_2"/>
<dbReference type="GO" id="GO:0005886">
    <property type="term" value="C:plasma membrane"/>
    <property type="evidence" value="ECO:0007669"/>
    <property type="project" value="UniProtKB-SubCell"/>
</dbReference>
<feature type="transmembrane region" description="Helical" evidence="7">
    <location>
        <begin position="711"/>
        <end position="730"/>
    </location>
</feature>
<dbReference type="InterPro" id="IPR004869">
    <property type="entry name" value="MMPL_dom"/>
</dbReference>
<feature type="domain" description="Membrane transport protein MMPL" evidence="8">
    <location>
        <begin position="656"/>
        <end position="815"/>
    </location>
</feature>
<feature type="transmembrane region" description="Helical" evidence="7">
    <location>
        <begin position="363"/>
        <end position="391"/>
    </location>
</feature>
<feature type="transmembrane region" description="Helical" evidence="7">
    <location>
        <begin position="653"/>
        <end position="678"/>
    </location>
</feature>
<proteinExistence type="inferred from homology"/>
<dbReference type="eggNOG" id="arCOG02175">
    <property type="taxonomic scope" value="Archaea"/>
</dbReference>
<feature type="transmembrane region" description="Helical" evidence="7">
    <location>
        <begin position="779"/>
        <end position="806"/>
    </location>
</feature>
<dbReference type="Gene3D" id="1.20.1640.10">
    <property type="entry name" value="Multidrug efflux transporter AcrB transmembrane domain"/>
    <property type="match status" value="2"/>
</dbReference>
<gene>
    <name evidence="9" type="ordered locus">Saci_0125</name>
</gene>
<evidence type="ECO:0000256" key="5">
    <source>
        <dbReference type="ARBA" id="ARBA00022989"/>
    </source>
</evidence>
<comment type="subcellular location">
    <subcellularLocation>
        <location evidence="1">Cell membrane</location>
        <topology evidence="1">Multi-pass membrane protein</topology>
    </subcellularLocation>
</comment>
<dbReference type="KEGG" id="sai:Saci_0125"/>
<comment type="similarity">
    <text evidence="2">Belongs to the resistance-nodulation-cell division (RND) (TC 2.A.6) family. MmpL subfamily.</text>
</comment>
<feature type="domain" description="Membrane transport protein MMPL" evidence="8">
    <location>
        <begin position="288"/>
        <end position="458"/>
    </location>
</feature>
<evidence type="ECO:0000256" key="6">
    <source>
        <dbReference type="ARBA" id="ARBA00023136"/>
    </source>
</evidence>
<evidence type="ECO:0000256" key="3">
    <source>
        <dbReference type="ARBA" id="ARBA00022475"/>
    </source>
</evidence>
<feature type="transmembrane region" description="Helical" evidence="7">
    <location>
        <begin position="310"/>
        <end position="329"/>
    </location>
</feature>
<reference evidence="9 10" key="1">
    <citation type="journal article" date="2005" name="J. Bacteriol.">
        <title>The genome of Sulfolobus acidocaldarius, a model organism of the Crenarchaeota.</title>
        <authorList>
            <person name="Chen L."/>
            <person name="Brugger K."/>
            <person name="Skovgaard M."/>
            <person name="Redder P."/>
            <person name="She Q."/>
            <person name="Torarinsson E."/>
            <person name="Greve B."/>
            <person name="Awayez M."/>
            <person name="Zibat A."/>
            <person name="Klenk H.-P."/>
            <person name="Garrett R.A."/>
        </authorList>
    </citation>
    <scope>NUCLEOTIDE SEQUENCE [LARGE SCALE GENOMIC DNA]</scope>
    <source>
        <strain evidence="10">ATCC 33909 / DSM 639 / JCM 8929 / NBRC 15157 / NCIMB 11770</strain>
    </source>
</reference>
<dbReference type="STRING" id="330779.Saci_0125"/>
<evidence type="ECO:0000256" key="7">
    <source>
        <dbReference type="SAM" id="Phobius"/>
    </source>
</evidence>
<dbReference type="PANTHER" id="PTHR33406:SF6">
    <property type="entry name" value="MEMBRANE PROTEIN YDGH-RELATED"/>
    <property type="match status" value="1"/>
</dbReference>
<protein>
    <submittedName>
        <fullName evidence="9">Conserved membrane protein</fullName>
    </submittedName>
</protein>
<accession>Q4JCD0</accession>
<feature type="transmembrane region" description="Helical" evidence="7">
    <location>
        <begin position="497"/>
        <end position="516"/>
    </location>
</feature>
<evidence type="ECO:0000259" key="8">
    <source>
        <dbReference type="Pfam" id="PF03176"/>
    </source>
</evidence>
<feature type="transmembrane region" description="Helical" evidence="7">
    <location>
        <begin position="751"/>
        <end position="773"/>
    </location>
</feature>
<keyword evidence="10" id="KW-1185">Reference proteome</keyword>
<feature type="transmembrane region" description="Helical" evidence="7">
    <location>
        <begin position="685"/>
        <end position="705"/>
    </location>
</feature>
<evidence type="ECO:0000256" key="4">
    <source>
        <dbReference type="ARBA" id="ARBA00022692"/>
    </source>
</evidence>
<keyword evidence="3" id="KW-1003">Cell membrane</keyword>
<evidence type="ECO:0000313" key="9">
    <source>
        <dbReference type="EMBL" id="AAY79549.1"/>
    </source>
</evidence>
<keyword evidence="6 7" id="KW-0472">Membrane</keyword>
<dbReference type="PATRIC" id="fig|330779.12.peg.117"/>
<evidence type="ECO:0000313" key="10">
    <source>
        <dbReference type="Proteomes" id="UP000001018"/>
    </source>
</evidence>
<evidence type="ECO:0000256" key="2">
    <source>
        <dbReference type="ARBA" id="ARBA00010157"/>
    </source>
</evidence>
<dbReference type="SUPFAM" id="SSF82866">
    <property type="entry name" value="Multidrug efflux transporter AcrB transmembrane domain"/>
    <property type="match status" value="2"/>
</dbReference>
<dbReference type="Proteomes" id="UP000001018">
    <property type="component" value="Chromosome"/>
</dbReference>
<dbReference type="AlphaFoldDB" id="Q4JCD0"/>
<keyword evidence="5 7" id="KW-1133">Transmembrane helix</keyword>
<dbReference type="Pfam" id="PF03176">
    <property type="entry name" value="MMPL"/>
    <property type="match status" value="2"/>
</dbReference>
<feature type="transmembrane region" description="Helical" evidence="7">
    <location>
        <begin position="412"/>
        <end position="432"/>
    </location>
</feature>
<organism evidence="9 10">
    <name type="scientific">Sulfolobus acidocaldarius (strain ATCC 33909 / DSM 639 / JCM 8929 / NBRC 15157 / NCIMB 11770)</name>
    <dbReference type="NCBI Taxonomy" id="330779"/>
    <lineage>
        <taxon>Archaea</taxon>
        <taxon>Thermoproteota</taxon>
        <taxon>Thermoprotei</taxon>
        <taxon>Sulfolobales</taxon>
        <taxon>Sulfolobaceae</taxon>
        <taxon>Sulfolobus</taxon>
    </lineage>
</organism>
<dbReference type="EMBL" id="CP000077">
    <property type="protein sequence ID" value="AAY79549.1"/>
    <property type="molecule type" value="Genomic_DNA"/>
</dbReference>
<feature type="transmembrane region" description="Helical" evidence="7">
    <location>
        <begin position="336"/>
        <end position="357"/>
    </location>
</feature>
<sequence length="819" mass="91970">MGKSPFIMFLVIAIILSPIVLMIQNNFVYSDSPFLTPQYSSVRVDQILVKDFNYSSNDNIYIIASGNYSQILDKLNNSLHYLSPDSKLITPYEYLKMFNETLQNYSKPLIEEIYNKILPLHYLYGNLTFEKLIILSNFTYFMYQLNVSYGIPQGKFNSSSTQAVLFKQIFFAQPGSLLEKARNASLYVFRDPFILLFSFMNYSNTSLAYRTIMNFSNYSYLIYLLTGKSIPEVALENPYVYSEKLVYSKVNTSGLSISNFHKGDQWLFIVQVPSNESLQNIENFISSINYTVTGHLPVYADSASTTESDLRVIDIVTILLVAILLSVLIRALVPIILLIISAVIGLEIAYTALYISTFLGYSIYYISGLVIPPIVFGITIDYSVLFLYRYFEEVSKGSTFPLDKAYRNARRAILFSGLSIGLGFLSFLISPSPLLKNIGIALVIASLSALIPSILFMKSSLSVVSIKYLKFPRKQLPSSIDIRQQYLSKVSRKSINYRYIVLASMILIAIFSYFVFIHGSTNGDISEIVSPNSKVLVGEKELNNFFNYSVDYVIIRGNPNQSYSQIYSLSKYVIDKGGFVIGPAGIGRTLLNTTTELTNFFFAGNYTLVEIYISSPVFSNQAINFTENLIKMGYLVGGANAERVDIIDNTVSIYYSFVLPVTILIITLYLGLVLGSIIVPIRLSLTLLLSSLFGVALLHIIFGSVYWLSPLIVFAIMYSLGIDYDMFIIVRILEEEGNEEERIVKSVESTGLAVTAAGLILAGAFMSLVVSNMRFLQEIGLAVGLTILFDTFIVRPILVPAVMSILKKYNWWPKTKTKS</sequence>
<name>Q4JCD0_SULAC</name>
<evidence type="ECO:0000256" key="1">
    <source>
        <dbReference type="ARBA" id="ARBA00004651"/>
    </source>
</evidence>
<dbReference type="InterPro" id="IPR050545">
    <property type="entry name" value="Mycobact_MmpL"/>
</dbReference>